<dbReference type="Proteomes" id="UP000198341">
    <property type="component" value="Chromosome 12"/>
</dbReference>
<comment type="cofactor">
    <cofactor evidence="7">
        <name>Mn(2+)</name>
        <dbReference type="ChEBI" id="CHEBI:29035"/>
    </cofactor>
</comment>
<evidence type="ECO:0000256" key="3">
    <source>
        <dbReference type="PIRSR" id="PIRSR639383-1"/>
    </source>
</evidence>
<evidence type="ECO:0000259" key="9">
    <source>
        <dbReference type="PROSITE" id="PS51084"/>
    </source>
</evidence>
<dbReference type="SUPFAM" id="SSF54197">
    <property type="entry name" value="HIT-like"/>
    <property type="match status" value="1"/>
</dbReference>
<evidence type="ECO:0000256" key="7">
    <source>
        <dbReference type="RuleBase" id="RU366076"/>
    </source>
</evidence>
<sequence>MGSSSTPHAAAGRFLYLLLGTSSSKNITHSLFSSSSRYHRYRNPRRVMSTSSSKESNQFQFSSKIRIPPSHVFYETPLSFAFVNIKPVVPGHVLVVPKRIVEKFEEMTTEEITDVMSTSQRVSKGRDAILVRTTDLYVTFSYSLSVSWTKTIRTAVKKIHSANSMTLTVQDGEDAGQTVFHVHVHVMPRKPNDFARNDDVYEKLEKCEEEERKARMDFAEDGEERTPRGEEEMEKEATELRRAMTMEESYSVSDEEIDN</sequence>
<gene>
    <name evidence="10" type="ordered locus">Bathy12g02830</name>
</gene>
<accession>K8FBD2</accession>
<feature type="domain" description="HIT" evidence="9">
    <location>
        <begin position="58"/>
        <end position="196"/>
    </location>
</feature>
<reference evidence="10 11" key="1">
    <citation type="submission" date="2011-10" db="EMBL/GenBank/DDBJ databases">
        <authorList>
            <person name="Genoscope - CEA"/>
        </authorList>
    </citation>
    <scope>NUCLEOTIDE SEQUENCE [LARGE SCALE GENOMIC DNA]</scope>
    <source>
        <strain evidence="10 11">RCC 1105</strain>
    </source>
</reference>
<dbReference type="KEGG" id="bpg:Bathy12g02830"/>
<evidence type="ECO:0000256" key="4">
    <source>
        <dbReference type="PIRSR" id="PIRSR639383-2"/>
    </source>
</evidence>
<dbReference type="InterPro" id="IPR011146">
    <property type="entry name" value="HIT-like"/>
</dbReference>
<evidence type="ECO:0000256" key="2">
    <source>
        <dbReference type="ARBA" id="ARBA00022801"/>
    </source>
</evidence>
<dbReference type="GO" id="GO:0000166">
    <property type="term" value="F:nucleotide binding"/>
    <property type="evidence" value="ECO:0007669"/>
    <property type="project" value="UniProtKB-KW"/>
</dbReference>
<dbReference type="eggNOG" id="KOG3379">
    <property type="taxonomic scope" value="Eukaryota"/>
</dbReference>
<dbReference type="GO" id="GO:0047627">
    <property type="term" value="F:adenylylsulfatase activity"/>
    <property type="evidence" value="ECO:0007669"/>
    <property type="project" value="UniProtKB-ARBA"/>
</dbReference>
<feature type="site" description="Important for induction of apoptosis" evidence="5">
    <location>
        <position position="201"/>
    </location>
</feature>
<evidence type="ECO:0000256" key="1">
    <source>
        <dbReference type="ARBA" id="ARBA00022741"/>
    </source>
</evidence>
<feature type="region of interest" description="Disordered" evidence="8">
    <location>
        <begin position="208"/>
        <end position="259"/>
    </location>
</feature>
<dbReference type="CDD" id="cd01275">
    <property type="entry name" value="FHIT"/>
    <property type="match status" value="1"/>
</dbReference>
<feature type="compositionally biased region" description="Basic and acidic residues" evidence="8">
    <location>
        <begin position="208"/>
        <end position="245"/>
    </location>
</feature>
<dbReference type="InterPro" id="IPR051884">
    <property type="entry name" value="Bis(5'-adenosyl)-TPase_reg"/>
</dbReference>
<dbReference type="RefSeq" id="XP_007509783.1">
    <property type="nucleotide sequence ID" value="XM_007509721.1"/>
</dbReference>
<dbReference type="InterPro" id="IPR019808">
    <property type="entry name" value="Histidine_triad_CS"/>
</dbReference>
<feature type="binding site" evidence="4">
    <location>
        <position position="185"/>
    </location>
    <ligand>
        <name>substrate</name>
    </ligand>
</feature>
<keyword evidence="2 7" id="KW-0378">Hydrolase</keyword>
<evidence type="ECO:0000256" key="8">
    <source>
        <dbReference type="SAM" id="MobiDB-lite"/>
    </source>
</evidence>
<dbReference type="Pfam" id="PF01230">
    <property type="entry name" value="HIT"/>
    <property type="match status" value="1"/>
</dbReference>
<dbReference type="PROSITE" id="PS51084">
    <property type="entry name" value="HIT_2"/>
    <property type="match status" value="1"/>
</dbReference>
<dbReference type="GO" id="GO:0047710">
    <property type="term" value="F:bis(5'-adenosyl)-triphosphatase activity"/>
    <property type="evidence" value="ECO:0007669"/>
    <property type="project" value="UniProtKB-UniRule"/>
</dbReference>
<feature type="binding site" evidence="4">
    <location>
        <position position="170"/>
    </location>
    <ligand>
        <name>substrate</name>
    </ligand>
</feature>
<organism evidence="10 11">
    <name type="scientific">Bathycoccus prasinos</name>
    <dbReference type="NCBI Taxonomy" id="41875"/>
    <lineage>
        <taxon>Eukaryota</taxon>
        <taxon>Viridiplantae</taxon>
        <taxon>Chlorophyta</taxon>
        <taxon>Mamiellophyceae</taxon>
        <taxon>Mamiellales</taxon>
        <taxon>Bathycoccaceae</taxon>
        <taxon>Bathycoccus</taxon>
    </lineage>
</organism>
<dbReference type="PROSITE" id="PS00892">
    <property type="entry name" value="HIT_1"/>
    <property type="match status" value="1"/>
</dbReference>
<comment type="catalytic activity">
    <reaction evidence="7">
        <text>P(1),P(3)-bis(5'-adenosyl) triphosphate + H2O = AMP + ADP + 2 H(+)</text>
        <dbReference type="Rhea" id="RHEA:13893"/>
        <dbReference type="ChEBI" id="CHEBI:15377"/>
        <dbReference type="ChEBI" id="CHEBI:15378"/>
        <dbReference type="ChEBI" id="CHEBI:58529"/>
        <dbReference type="ChEBI" id="CHEBI:456215"/>
        <dbReference type="ChEBI" id="CHEBI:456216"/>
        <dbReference type="EC" id="3.6.1.29"/>
    </reaction>
</comment>
<name>K8FBD2_9CHLO</name>
<evidence type="ECO:0000313" key="10">
    <source>
        <dbReference type="EMBL" id="CCO18898.1"/>
    </source>
</evidence>
<feature type="binding site" evidence="4">
    <location>
        <position position="84"/>
    </location>
    <ligand>
        <name>substrate</name>
    </ligand>
</feature>
<proteinExistence type="predicted"/>
<feature type="short sequence motif" description="Histidine triad motif" evidence="6">
    <location>
        <begin position="181"/>
        <end position="185"/>
    </location>
</feature>
<dbReference type="InterPro" id="IPR036265">
    <property type="entry name" value="HIT-like_sf"/>
</dbReference>
<dbReference type="PANTHER" id="PTHR46243:SF1">
    <property type="entry name" value="BIS(5'-ADENOSYL)-TRIPHOSPHATASE"/>
    <property type="match status" value="1"/>
</dbReference>
<dbReference type="STRING" id="41875.K8FBD2"/>
<evidence type="ECO:0000256" key="6">
    <source>
        <dbReference type="PROSITE-ProRule" id="PRU00464"/>
    </source>
</evidence>
<dbReference type="AlphaFoldDB" id="K8FBD2"/>
<dbReference type="EMBL" id="FO082267">
    <property type="protein sequence ID" value="CCO18898.1"/>
    <property type="molecule type" value="Genomic_DNA"/>
</dbReference>
<feature type="binding site" evidence="4">
    <location>
        <begin position="176"/>
        <end position="179"/>
    </location>
    <ligand>
        <name>substrate</name>
    </ligand>
</feature>
<evidence type="ECO:0000256" key="5">
    <source>
        <dbReference type="PIRSR" id="PIRSR639383-3"/>
    </source>
</evidence>
<feature type="active site" description="Tele-AMP-histidine intermediate" evidence="3">
    <location>
        <position position="183"/>
    </location>
</feature>
<dbReference type="GeneID" id="19012367"/>
<dbReference type="InterPro" id="IPR039383">
    <property type="entry name" value="FHIT"/>
</dbReference>
<evidence type="ECO:0000313" key="11">
    <source>
        <dbReference type="Proteomes" id="UP000198341"/>
    </source>
</evidence>
<dbReference type="OrthoDB" id="680339at2759"/>
<dbReference type="Gene3D" id="3.30.428.10">
    <property type="entry name" value="HIT-like"/>
    <property type="match status" value="1"/>
</dbReference>
<dbReference type="PANTHER" id="PTHR46243">
    <property type="entry name" value="BIS(5'-ADENOSYL)-TRIPHOSPHATASE"/>
    <property type="match status" value="1"/>
</dbReference>
<keyword evidence="1 7" id="KW-0547">Nucleotide-binding</keyword>
<keyword evidence="11" id="KW-1185">Reference proteome</keyword>
<dbReference type="EC" id="3.6.1.29" evidence="7"/>
<protein>
    <recommendedName>
        <fullName evidence="7">Bis(5'-adenosyl)-triphosphatase</fullName>
        <ecNumber evidence="7">3.6.1.29</ecNumber>
    </recommendedName>
</protein>